<feature type="domain" description="HD" evidence="1">
    <location>
        <begin position="111"/>
        <end position="171"/>
    </location>
</feature>
<dbReference type="Pfam" id="PF01966">
    <property type="entry name" value="HD"/>
    <property type="match status" value="1"/>
</dbReference>
<evidence type="ECO:0000313" key="3">
    <source>
        <dbReference type="Proteomes" id="UP001601992"/>
    </source>
</evidence>
<sequence>MTEFELIEPVELPSHQVPVEELPSSLRESGMINWVREPLDEALDRRIRVMMPSAISVMGTGWYEQRDDLLPLTHRPDTTMMMGDNPDLPTMPERPTLADFFRLRIFRKDVQHMLQSARLARLNGMGEKVIMAALVHDIAVGGLIRVDHGYWGAQLVRPYVDEEVAWAIEKHEALRYFPDESVGYTYPENYIRLFGADYRVPEYLRHEHEQARKHRWYMTSRLLTLNDYYSFDPNVQVEFEEFEDIVGRNFRQPEQGLGFDGSPVAHMWRTMIWPNNFL</sequence>
<dbReference type="SUPFAM" id="SSF109604">
    <property type="entry name" value="HD-domain/PDEase-like"/>
    <property type="match status" value="1"/>
</dbReference>
<protein>
    <submittedName>
        <fullName evidence="2">HD domain-containing protein</fullName>
    </submittedName>
</protein>
<gene>
    <name evidence="2" type="ORF">ACFYXQ_40085</name>
</gene>
<organism evidence="2 3">
    <name type="scientific">Nocardia jiangxiensis</name>
    <dbReference type="NCBI Taxonomy" id="282685"/>
    <lineage>
        <taxon>Bacteria</taxon>
        <taxon>Bacillati</taxon>
        <taxon>Actinomycetota</taxon>
        <taxon>Actinomycetes</taxon>
        <taxon>Mycobacteriales</taxon>
        <taxon>Nocardiaceae</taxon>
        <taxon>Nocardia</taxon>
    </lineage>
</organism>
<comment type="caution">
    <text evidence="2">The sequence shown here is derived from an EMBL/GenBank/DDBJ whole genome shotgun (WGS) entry which is preliminary data.</text>
</comment>
<dbReference type="Gene3D" id="1.10.3210.10">
    <property type="entry name" value="Hypothetical protein af1432"/>
    <property type="match status" value="1"/>
</dbReference>
<dbReference type="Proteomes" id="UP001601992">
    <property type="component" value="Unassembled WGS sequence"/>
</dbReference>
<dbReference type="RefSeq" id="WP_218008951.1">
    <property type="nucleotide sequence ID" value="NZ_JBIAQY010000022.1"/>
</dbReference>
<evidence type="ECO:0000259" key="1">
    <source>
        <dbReference type="Pfam" id="PF01966"/>
    </source>
</evidence>
<dbReference type="EMBL" id="JBIAQY010000022">
    <property type="protein sequence ID" value="MFF3573969.1"/>
    <property type="molecule type" value="Genomic_DNA"/>
</dbReference>
<name>A0ABW6SCK1_9NOCA</name>
<evidence type="ECO:0000313" key="2">
    <source>
        <dbReference type="EMBL" id="MFF3573969.1"/>
    </source>
</evidence>
<accession>A0ABW6SCK1</accession>
<reference evidence="2 3" key="1">
    <citation type="submission" date="2024-10" db="EMBL/GenBank/DDBJ databases">
        <title>The Natural Products Discovery Center: Release of the First 8490 Sequenced Strains for Exploring Actinobacteria Biosynthetic Diversity.</title>
        <authorList>
            <person name="Kalkreuter E."/>
            <person name="Kautsar S.A."/>
            <person name="Yang D."/>
            <person name="Bader C.D."/>
            <person name="Teijaro C.N."/>
            <person name="Fluegel L."/>
            <person name="Davis C.M."/>
            <person name="Simpson J.R."/>
            <person name="Lauterbach L."/>
            <person name="Steele A.D."/>
            <person name="Gui C."/>
            <person name="Meng S."/>
            <person name="Li G."/>
            <person name="Viehrig K."/>
            <person name="Ye F."/>
            <person name="Su P."/>
            <person name="Kiefer A.F."/>
            <person name="Nichols A."/>
            <person name="Cepeda A.J."/>
            <person name="Yan W."/>
            <person name="Fan B."/>
            <person name="Jiang Y."/>
            <person name="Adhikari A."/>
            <person name="Zheng C.-J."/>
            <person name="Schuster L."/>
            <person name="Cowan T.M."/>
            <person name="Smanski M.J."/>
            <person name="Chevrette M.G."/>
            <person name="De Carvalho L.P.S."/>
            <person name="Shen B."/>
        </authorList>
    </citation>
    <scope>NUCLEOTIDE SEQUENCE [LARGE SCALE GENOMIC DNA]</scope>
    <source>
        <strain evidence="2 3">NPDC002593</strain>
    </source>
</reference>
<dbReference type="InterPro" id="IPR006674">
    <property type="entry name" value="HD_domain"/>
</dbReference>
<keyword evidence="3" id="KW-1185">Reference proteome</keyword>
<proteinExistence type="predicted"/>